<accession>A0A507QWR5</accession>
<feature type="region of interest" description="Disordered" evidence="1">
    <location>
        <begin position="1"/>
        <end position="23"/>
    </location>
</feature>
<name>A0A507QWR5_MONPU</name>
<evidence type="ECO:0000313" key="3">
    <source>
        <dbReference type="Proteomes" id="UP000319663"/>
    </source>
</evidence>
<comment type="caution">
    <text evidence="2">The sequence shown here is derived from an EMBL/GenBank/DDBJ whole genome shotgun (WGS) entry which is preliminary data.</text>
</comment>
<evidence type="ECO:0000256" key="1">
    <source>
        <dbReference type="SAM" id="MobiDB-lite"/>
    </source>
</evidence>
<sequence>MKATENKTRGQAGFVPIAPRPSNLAAALERPRGQIPSRGNPVTSVSVSMSAASAAVTDMMISSGGRSGYYPLGSSSMSSPLTVSSTSMGGISVSMPMVNPYGEGSSLLEGSSFMDHFGYLEDMDILPPDGPSGEDWSNYSNYYWSPDDVP</sequence>
<gene>
    <name evidence="2" type="ORF">MPDQ_005470</name>
</gene>
<evidence type="ECO:0000313" key="2">
    <source>
        <dbReference type="EMBL" id="TQB73823.1"/>
    </source>
</evidence>
<proteinExistence type="predicted"/>
<dbReference type="AlphaFoldDB" id="A0A507QWR5"/>
<protein>
    <submittedName>
        <fullName evidence="2">Uncharacterized protein</fullName>
    </submittedName>
</protein>
<dbReference type="EMBL" id="VIFY01000039">
    <property type="protein sequence ID" value="TQB73823.1"/>
    <property type="molecule type" value="Genomic_DNA"/>
</dbReference>
<organism evidence="2 3">
    <name type="scientific">Monascus purpureus</name>
    <name type="common">Red mold</name>
    <name type="synonym">Monascus anka</name>
    <dbReference type="NCBI Taxonomy" id="5098"/>
    <lineage>
        <taxon>Eukaryota</taxon>
        <taxon>Fungi</taxon>
        <taxon>Dikarya</taxon>
        <taxon>Ascomycota</taxon>
        <taxon>Pezizomycotina</taxon>
        <taxon>Eurotiomycetes</taxon>
        <taxon>Eurotiomycetidae</taxon>
        <taxon>Eurotiales</taxon>
        <taxon>Aspergillaceae</taxon>
        <taxon>Monascus</taxon>
    </lineage>
</organism>
<feature type="region of interest" description="Disordered" evidence="1">
    <location>
        <begin position="125"/>
        <end position="150"/>
    </location>
</feature>
<reference evidence="2 3" key="1">
    <citation type="submission" date="2019-06" db="EMBL/GenBank/DDBJ databases">
        <title>Wine fermentation using esterase from Monascus purpureus.</title>
        <authorList>
            <person name="Geng C."/>
            <person name="Zhang Y."/>
        </authorList>
    </citation>
    <scope>NUCLEOTIDE SEQUENCE [LARGE SCALE GENOMIC DNA]</scope>
    <source>
        <strain evidence="2">HQ1</strain>
    </source>
</reference>
<keyword evidence="3" id="KW-1185">Reference proteome</keyword>
<dbReference type="Proteomes" id="UP000319663">
    <property type="component" value="Unassembled WGS sequence"/>
</dbReference>